<dbReference type="InterPro" id="IPR000792">
    <property type="entry name" value="Tscrpt_reg_LuxR_C"/>
</dbReference>
<dbReference type="PROSITE" id="PS50043">
    <property type="entry name" value="HTH_LUXR_2"/>
    <property type="match status" value="1"/>
</dbReference>
<keyword evidence="5" id="KW-1185">Reference proteome</keyword>
<dbReference type="EMBL" id="BNAU01000001">
    <property type="protein sequence ID" value="GHE77041.1"/>
    <property type="molecule type" value="Genomic_DNA"/>
</dbReference>
<evidence type="ECO:0000256" key="1">
    <source>
        <dbReference type="ARBA" id="ARBA00022741"/>
    </source>
</evidence>
<gene>
    <name evidence="4" type="ORF">GCM10017786_02910</name>
</gene>
<protein>
    <submittedName>
        <fullName evidence="4">Transcriptional regulator</fullName>
    </submittedName>
</protein>
<accession>A0ABQ3ICW4</accession>
<sequence>MVGRAEELRFVAAAMRSRSGPRGVVLAGAAGVGKTRLAAEARAEAGRRGMTVRWATATSSSRPLPLGAFGGLLGELGDLGREPAQLLPRAAAALLAGAGRAGVLIGVDDAHLLDELSATLIHQLVLRRAATVLVTVRTGEPAPDAVTALWKDRDLDRLEVQPLSEQEVTTLLESVLGGHVEQASVSRLWAMCQGNVLYLRQLVDGAVENAALRRERGVWRLAEPPRVTPGLVELVATRLGTLSEAVREVVDVLAVHEPLGIGLLTGLTGPDAVEDAENRGIVSVETDGRRVQARLAHPLYGEVRRAAIGQLRARRLRSRIATALADTGARRADDVLRRAVLTLDSDVESDPGLLVAAAERASYLGDLPLALRLGRAAVVAGGGFAAQAIVANSTAFLGPAEEADAELATLTRLAGDDAELVRAAVNRATFLTWMLARVEQAEVVLDEAAAQVVTAGAGMPLVALRAMIDGQLGRPERAEQAALSVLRSGGATDDAVLMACCGLVAALAVTGRADQMGPHVARGAEAATRSTERADFRLPLVALQITGLRLAGHLGDASRIALDCRAQIKDVPIGAQIGCYLVGETELALGRVRTAVRWLREGRAGIERFGDTGGWRYATLIALTRALALAGDVEGAHEALADLDNHRHPGLAFLDPEMVLARAWVTAADGAVTRGIELAHEAAELAGRRGQLAHVVLALHTAARFGDRSVAGRLATLAGQVTGPRAPAAAAHAAALAADDGDAMLAASFALEETGDLLSAADAAAQAAVRHLAGDRRSAGHTAAARAHALAGACEGATTPALAVAARPLPLTDREREIVSLAARGLSNRQIADRLVVSVRTIEGHLYRASAKLGTTDRSEFADLLGITPGRPPAAGRGD</sequence>
<dbReference type="Pfam" id="PF13191">
    <property type="entry name" value="AAA_16"/>
    <property type="match status" value="1"/>
</dbReference>
<dbReference type="PRINTS" id="PR00038">
    <property type="entry name" value="HTHLUXR"/>
</dbReference>
<dbReference type="CDD" id="cd06170">
    <property type="entry name" value="LuxR_C_like"/>
    <property type="match status" value="1"/>
</dbReference>
<dbReference type="PANTHER" id="PTHR16305">
    <property type="entry name" value="TESTICULAR SOLUBLE ADENYLYL CYCLASE"/>
    <property type="match status" value="1"/>
</dbReference>
<evidence type="ECO:0000259" key="3">
    <source>
        <dbReference type="PROSITE" id="PS50043"/>
    </source>
</evidence>
<dbReference type="Proteomes" id="UP000605897">
    <property type="component" value="Unassembled WGS sequence"/>
</dbReference>
<dbReference type="PANTHER" id="PTHR16305:SF28">
    <property type="entry name" value="GUANYLATE CYCLASE DOMAIN-CONTAINING PROTEIN"/>
    <property type="match status" value="1"/>
</dbReference>
<keyword evidence="1" id="KW-0547">Nucleotide-binding</keyword>
<evidence type="ECO:0000313" key="5">
    <source>
        <dbReference type="Proteomes" id="UP000605897"/>
    </source>
</evidence>
<proteinExistence type="predicted"/>
<evidence type="ECO:0000256" key="2">
    <source>
        <dbReference type="ARBA" id="ARBA00022840"/>
    </source>
</evidence>
<dbReference type="InterPro" id="IPR041664">
    <property type="entry name" value="AAA_16"/>
</dbReference>
<dbReference type="Gene3D" id="1.10.10.10">
    <property type="entry name" value="Winged helix-like DNA-binding domain superfamily/Winged helix DNA-binding domain"/>
    <property type="match status" value="1"/>
</dbReference>
<dbReference type="SMART" id="SM00421">
    <property type="entry name" value="HTH_LUXR"/>
    <property type="match status" value="1"/>
</dbReference>
<feature type="domain" description="HTH luxR-type" evidence="3">
    <location>
        <begin position="804"/>
        <end position="869"/>
    </location>
</feature>
<name>A0ABQ3ICW4_9PSEU</name>
<evidence type="ECO:0000313" key="4">
    <source>
        <dbReference type="EMBL" id="GHE77041.1"/>
    </source>
</evidence>
<dbReference type="Pfam" id="PF00196">
    <property type="entry name" value="GerE"/>
    <property type="match status" value="1"/>
</dbReference>
<dbReference type="SUPFAM" id="SSF46894">
    <property type="entry name" value="C-terminal effector domain of the bipartite response regulators"/>
    <property type="match status" value="1"/>
</dbReference>
<dbReference type="InterPro" id="IPR016032">
    <property type="entry name" value="Sig_transdc_resp-reg_C-effctor"/>
</dbReference>
<dbReference type="PROSITE" id="PS00622">
    <property type="entry name" value="HTH_LUXR_1"/>
    <property type="match status" value="1"/>
</dbReference>
<dbReference type="InterPro" id="IPR036388">
    <property type="entry name" value="WH-like_DNA-bd_sf"/>
</dbReference>
<dbReference type="InterPro" id="IPR027417">
    <property type="entry name" value="P-loop_NTPase"/>
</dbReference>
<dbReference type="SUPFAM" id="SSF52540">
    <property type="entry name" value="P-loop containing nucleoside triphosphate hydrolases"/>
    <property type="match status" value="1"/>
</dbReference>
<keyword evidence="2" id="KW-0067">ATP-binding</keyword>
<comment type="caution">
    <text evidence="4">The sequence shown here is derived from an EMBL/GenBank/DDBJ whole genome shotgun (WGS) entry which is preliminary data.</text>
</comment>
<organism evidence="4 5">
    <name type="scientific">Amycolatopsis deserti</name>
    <dbReference type="NCBI Taxonomy" id="185696"/>
    <lineage>
        <taxon>Bacteria</taxon>
        <taxon>Bacillati</taxon>
        <taxon>Actinomycetota</taxon>
        <taxon>Actinomycetes</taxon>
        <taxon>Pseudonocardiales</taxon>
        <taxon>Pseudonocardiaceae</taxon>
        <taxon>Amycolatopsis</taxon>
    </lineage>
</organism>
<dbReference type="Gene3D" id="3.40.50.300">
    <property type="entry name" value="P-loop containing nucleotide triphosphate hydrolases"/>
    <property type="match status" value="1"/>
</dbReference>
<reference evidence="5" key="1">
    <citation type="journal article" date="2019" name="Int. J. Syst. Evol. Microbiol.">
        <title>The Global Catalogue of Microorganisms (GCM) 10K type strain sequencing project: providing services to taxonomists for standard genome sequencing and annotation.</title>
        <authorList>
            <consortium name="The Broad Institute Genomics Platform"/>
            <consortium name="The Broad Institute Genome Sequencing Center for Infectious Disease"/>
            <person name="Wu L."/>
            <person name="Ma J."/>
        </authorList>
    </citation>
    <scope>NUCLEOTIDE SEQUENCE [LARGE SCALE GENOMIC DNA]</scope>
    <source>
        <strain evidence="5">CGMCC 4.7677</strain>
    </source>
</reference>